<name>A0A3S4ZDA5_9PLAT</name>
<accession>A0A3S4ZDA5</accession>
<dbReference type="OrthoDB" id="66418at2759"/>
<dbReference type="Proteomes" id="UP000784294">
    <property type="component" value="Unassembled WGS sequence"/>
</dbReference>
<comment type="caution">
    <text evidence="1">The sequence shown here is derived from an EMBL/GenBank/DDBJ whole genome shotgun (WGS) entry which is preliminary data.</text>
</comment>
<reference evidence="1" key="1">
    <citation type="submission" date="2018-11" db="EMBL/GenBank/DDBJ databases">
        <authorList>
            <consortium name="Pathogen Informatics"/>
        </authorList>
    </citation>
    <scope>NUCLEOTIDE SEQUENCE</scope>
</reference>
<sequence>MQRDPRCELVHELSGQLAVERGQFDAALQHFDAAIRQSKTLTDLAHLMSLRDGVIAQMTACQRYGISIHDMLQSLQQDEKQAMILAAAAAAAAAGGGGGIGV</sequence>
<dbReference type="EMBL" id="CAAALY010004231">
    <property type="protein sequence ID" value="VEL08542.1"/>
    <property type="molecule type" value="Genomic_DNA"/>
</dbReference>
<dbReference type="InterPro" id="IPR011990">
    <property type="entry name" value="TPR-like_helical_dom_sf"/>
</dbReference>
<evidence type="ECO:0000313" key="1">
    <source>
        <dbReference type="EMBL" id="VEL08542.1"/>
    </source>
</evidence>
<protein>
    <submittedName>
        <fullName evidence="1">Uncharacterized protein</fullName>
    </submittedName>
</protein>
<proteinExistence type="predicted"/>
<dbReference type="Gene3D" id="1.25.40.10">
    <property type="entry name" value="Tetratricopeptide repeat domain"/>
    <property type="match status" value="1"/>
</dbReference>
<gene>
    <name evidence="1" type="ORF">PXEA_LOCUS1982</name>
</gene>
<organism evidence="1 2">
    <name type="scientific">Protopolystoma xenopodis</name>
    <dbReference type="NCBI Taxonomy" id="117903"/>
    <lineage>
        <taxon>Eukaryota</taxon>
        <taxon>Metazoa</taxon>
        <taxon>Spiralia</taxon>
        <taxon>Lophotrochozoa</taxon>
        <taxon>Platyhelminthes</taxon>
        <taxon>Monogenea</taxon>
        <taxon>Polyopisthocotylea</taxon>
        <taxon>Polystomatidea</taxon>
        <taxon>Polystomatidae</taxon>
        <taxon>Protopolystoma</taxon>
    </lineage>
</organism>
<keyword evidence="2" id="KW-1185">Reference proteome</keyword>
<dbReference type="AlphaFoldDB" id="A0A3S4ZDA5"/>
<evidence type="ECO:0000313" key="2">
    <source>
        <dbReference type="Proteomes" id="UP000784294"/>
    </source>
</evidence>